<dbReference type="EMBL" id="OW240914">
    <property type="protein sequence ID" value="CAH2277311.1"/>
    <property type="molecule type" value="Genomic_DNA"/>
</dbReference>
<dbReference type="AlphaFoldDB" id="A0AAD1RSD0"/>
<reference evidence="2" key="1">
    <citation type="submission" date="2022-03" db="EMBL/GenBank/DDBJ databases">
        <authorList>
            <person name="Alioto T."/>
            <person name="Alioto T."/>
            <person name="Gomez Garrido J."/>
        </authorList>
    </citation>
    <scope>NUCLEOTIDE SEQUENCE</scope>
</reference>
<protein>
    <submittedName>
        <fullName evidence="2">Uncharacterized protein</fullName>
    </submittedName>
</protein>
<dbReference type="Proteomes" id="UP001295444">
    <property type="component" value="Chromosome 03"/>
</dbReference>
<keyword evidence="3" id="KW-1185">Reference proteome</keyword>
<feature type="compositionally biased region" description="Basic and acidic residues" evidence="1">
    <location>
        <begin position="72"/>
        <end position="82"/>
    </location>
</feature>
<gene>
    <name evidence="2" type="ORF">PECUL_23A010807</name>
</gene>
<evidence type="ECO:0000313" key="3">
    <source>
        <dbReference type="Proteomes" id="UP001295444"/>
    </source>
</evidence>
<proteinExistence type="predicted"/>
<evidence type="ECO:0000313" key="2">
    <source>
        <dbReference type="EMBL" id="CAH2277311.1"/>
    </source>
</evidence>
<feature type="region of interest" description="Disordered" evidence="1">
    <location>
        <begin position="1"/>
        <end position="24"/>
    </location>
</feature>
<sequence>MVEDPLQTVGGPGGQGLRHVYPQSSKKNRYQAWRSEGCGEEFRGSGTPDLSSGAQQLCRKPAGVPDIVKEMSARHPGRDARRSSTLLEASRSARRINSARGEGRSCHTYSAGAACTTLQE</sequence>
<organism evidence="2 3">
    <name type="scientific">Pelobates cultripes</name>
    <name type="common">Western spadefoot toad</name>
    <dbReference type="NCBI Taxonomy" id="61616"/>
    <lineage>
        <taxon>Eukaryota</taxon>
        <taxon>Metazoa</taxon>
        <taxon>Chordata</taxon>
        <taxon>Craniata</taxon>
        <taxon>Vertebrata</taxon>
        <taxon>Euteleostomi</taxon>
        <taxon>Amphibia</taxon>
        <taxon>Batrachia</taxon>
        <taxon>Anura</taxon>
        <taxon>Pelobatoidea</taxon>
        <taxon>Pelobatidae</taxon>
        <taxon>Pelobates</taxon>
    </lineage>
</organism>
<name>A0AAD1RSD0_PELCU</name>
<feature type="region of interest" description="Disordered" evidence="1">
    <location>
        <begin position="72"/>
        <end position="103"/>
    </location>
</feature>
<accession>A0AAD1RSD0</accession>
<evidence type="ECO:0000256" key="1">
    <source>
        <dbReference type="SAM" id="MobiDB-lite"/>
    </source>
</evidence>